<reference evidence="3 4" key="1">
    <citation type="submission" date="2021-04" db="EMBL/GenBank/DDBJ databases">
        <authorList>
            <person name="Ivanova A."/>
        </authorList>
    </citation>
    <scope>NUCLEOTIDE SEQUENCE [LARGE SCALE GENOMIC DNA]</scope>
    <source>
        <strain evidence="3 4">G18</strain>
    </source>
</reference>
<feature type="transmembrane region" description="Helical" evidence="1">
    <location>
        <begin position="139"/>
        <end position="163"/>
    </location>
</feature>
<dbReference type="InterPro" id="IPR021309">
    <property type="entry name" value="YgaP-like_TM"/>
</dbReference>
<keyword evidence="1" id="KW-0812">Transmembrane</keyword>
<dbReference type="SUPFAM" id="SSF52821">
    <property type="entry name" value="Rhodanese/Cell cycle control phosphatase"/>
    <property type="match status" value="1"/>
</dbReference>
<accession>A0ABS5C4J2</accession>
<protein>
    <submittedName>
        <fullName evidence="3">Rhodanese-like domain-containing protein</fullName>
    </submittedName>
</protein>
<organism evidence="3 4">
    <name type="scientific">Gemmata palustris</name>
    <dbReference type="NCBI Taxonomy" id="2822762"/>
    <lineage>
        <taxon>Bacteria</taxon>
        <taxon>Pseudomonadati</taxon>
        <taxon>Planctomycetota</taxon>
        <taxon>Planctomycetia</taxon>
        <taxon>Gemmatales</taxon>
        <taxon>Gemmataceae</taxon>
        <taxon>Gemmata</taxon>
    </lineage>
</organism>
<dbReference type="InterPro" id="IPR052367">
    <property type="entry name" value="Thiosulfate_ST/Rhodanese-like"/>
</dbReference>
<dbReference type="Gene3D" id="6.10.140.1340">
    <property type="match status" value="1"/>
</dbReference>
<dbReference type="CDD" id="cd00158">
    <property type="entry name" value="RHOD"/>
    <property type="match status" value="1"/>
</dbReference>
<evidence type="ECO:0000313" key="4">
    <source>
        <dbReference type="Proteomes" id="UP000676565"/>
    </source>
</evidence>
<feature type="transmembrane region" description="Helical" evidence="1">
    <location>
        <begin position="115"/>
        <end position="133"/>
    </location>
</feature>
<dbReference type="PROSITE" id="PS50206">
    <property type="entry name" value="RHODANESE_3"/>
    <property type="match status" value="1"/>
</dbReference>
<dbReference type="InterPro" id="IPR036873">
    <property type="entry name" value="Rhodanese-like_dom_sf"/>
</dbReference>
<dbReference type="Pfam" id="PF11127">
    <property type="entry name" value="YgaP-like_TM"/>
    <property type="match status" value="1"/>
</dbReference>
<dbReference type="Proteomes" id="UP000676565">
    <property type="component" value="Unassembled WGS sequence"/>
</dbReference>
<name>A0ABS5C4J2_9BACT</name>
<keyword evidence="1" id="KW-1133">Transmembrane helix</keyword>
<evidence type="ECO:0000256" key="1">
    <source>
        <dbReference type="SAM" id="Phobius"/>
    </source>
</evidence>
<gene>
    <name evidence="3" type="ORF">J8F10_37275</name>
</gene>
<feature type="domain" description="Rhodanese" evidence="2">
    <location>
        <begin position="16"/>
        <end position="104"/>
    </location>
</feature>
<dbReference type="Gene3D" id="3.40.250.10">
    <property type="entry name" value="Rhodanese-like domain"/>
    <property type="match status" value="1"/>
</dbReference>
<dbReference type="EMBL" id="JAGKQQ010000002">
    <property type="protein sequence ID" value="MBP3960908.1"/>
    <property type="molecule type" value="Genomic_DNA"/>
</dbReference>
<comment type="caution">
    <text evidence="3">The sequence shown here is derived from an EMBL/GenBank/DDBJ whole genome shotgun (WGS) entry which is preliminary data.</text>
</comment>
<dbReference type="InterPro" id="IPR001763">
    <property type="entry name" value="Rhodanese-like_dom"/>
</dbReference>
<dbReference type="SMART" id="SM00450">
    <property type="entry name" value="RHOD"/>
    <property type="match status" value="1"/>
</dbReference>
<sequence>MSAPTITPTQLAELAKAGPVALIDVRTPAEFEDVHVAFAHNVPLDRLDPSTVGTDPAAPLFVVCQRGSRGEKVCAQLLAAGFTNVTNVAGGTLACVEAGVPVVRGRKTIALERQVRIAAGALVLLGVALGFVHPGFFGISAFVGAGLVFAGVTDTCGMGLLLARMPWNRRKAKPAGPTCAS</sequence>
<proteinExistence type="predicted"/>
<dbReference type="Pfam" id="PF00581">
    <property type="entry name" value="Rhodanese"/>
    <property type="match status" value="1"/>
</dbReference>
<keyword evidence="4" id="KW-1185">Reference proteome</keyword>
<evidence type="ECO:0000259" key="2">
    <source>
        <dbReference type="PROSITE" id="PS50206"/>
    </source>
</evidence>
<keyword evidence="1" id="KW-0472">Membrane</keyword>
<evidence type="ECO:0000313" key="3">
    <source>
        <dbReference type="EMBL" id="MBP3960908.1"/>
    </source>
</evidence>
<dbReference type="PANTHER" id="PTHR45431:SF3">
    <property type="entry name" value="RHODANESE-LIKE DOMAIN-CONTAINING PROTEIN 15, CHLOROPLASTIC"/>
    <property type="match status" value="1"/>
</dbReference>
<dbReference type="RefSeq" id="WP_210663403.1">
    <property type="nucleotide sequence ID" value="NZ_JAGKQQ010000002.1"/>
</dbReference>
<dbReference type="PANTHER" id="PTHR45431">
    <property type="entry name" value="RHODANESE-LIKE DOMAIN-CONTAINING PROTEIN 15, CHLOROPLASTIC"/>
    <property type="match status" value="1"/>
</dbReference>